<accession>A0A814MZ30</accession>
<protein>
    <submittedName>
        <fullName evidence="2">Uncharacterized protein</fullName>
    </submittedName>
</protein>
<dbReference type="Proteomes" id="UP000663854">
    <property type="component" value="Unassembled WGS sequence"/>
</dbReference>
<evidence type="ECO:0000313" key="3">
    <source>
        <dbReference type="Proteomes" id="UP000663870"/>
    </source>
</evidence>
<dbReference type="Proteomes" id="UP000663870">
    <property type="component" value="Unassembled WGS sequence"/>
</dbReference>
<dbReference type="AlphaFoldDB" id="A0A814MZ30"/>
<dbReference type="EMBL" id="CAJNOL010000482">
    <property type="protein sequence ID" value="CAF1085218.1"/>
    <property type="molecule type" value="Genomic_DNA"/>
</dbReference>
<name>A0A814MZ30_9BILA</name>
<comment type="caution">
    <text evidence="2">The sequence shown here is derived from an EMBL/GenBank/DDBJ whole genome shotgun (WGS) entry which is preliminary data.</text>
</comment>
<dbReference type="EMBL" id="CAJNOH010000199">
    <property type="protein sequence ID" value="CAF0941496.1"/>
    <property type="molecule type" value="Genomic_DNA"/>
</dbReference>
<sequence length="84" mass="10107">MLLNHFKNENCQSSIQENGHQLLNQNPIHKNNFFCLHHRLMYSNHKNITYYIQESLELNLNSNDECRDDYEKNQQQLTVIDCLL</sequence>
<proteinExistence type="predicted"/>
<gene>
    <name evidence="2" type="ORF">JXQ802_LOCUS18391</name>
    <name evidence="1" type="ORF">PYM288_LOCUS11615</name>
</gene>
<organism evidence="2 3">
    <name type="scientific">Rotaria sordida</name>
    <dbReference type="NCBI Taxonomy" id="392033"/>
    <lineage>
        <taxon>Eukaryota</taxon>
        <taxon>Metazoa</taxon>
        <taxon>Spiralia</taxon>
        <taxon>Gnathifera</taxon>
        <taxon>Rotifera</taxon>
        <taxon>Eurotatoria</taxon>
        <taxon>Bdelloidea</taxon>
        <taxon>Philodinida</taxon>
        <taxon>Philodinidae</taxon>
        <taxon>Rotaria</taxon>
    </lineage>
</organism>
<reference evidence="2" key="1">
    <citation type="submission" date="2021-02" db="EMBL/GenBank/DDBJ databases">
        <authorList>
            <person name="Nowell W R."/>
        </authorList>
    </citation>
    <scope>NUCLEOTIDE SEQUENCE</scope>
</reference>
<keyword evidence="3" id="KW-1185">Reference proteome</keyword>
<evidence type="ECO:0000313" key="1">
    <source>
        <dbReference type="EMBL" id="CAF0941496.1"/>
    </source>
</evidence>
<evidence type="ECO:0000313" key="2">
    <source>
        <dbReference type="EMBL" id="CAF1085218.1"/>
    </source>
</evidence>